<gene>
    <name evidence="3" type="ORF">FB559_3680</name>
</gene>
<evidence type="ECO:0000313" key="4">
    <source>
        <dbReference type="Proteomes" id="UP000316096"/>
    </source>
</evidence>
<feature type="region of interest" description="Disordered" evidence="1">
    <location>
        <begin position="272"/>
        <end position="293"/>
    </location>
</feature>
<dbReference type="AlphaFoldDB" id="A0A543CLS7"/>
<dbReference type="EMBL" id="VFOZ01000001">
    <property type="protein sequence ID" value="TQL98063.1"/>
    <property type="molecule type" value="Genomic_DNA"/>
</dbReference>
<dbReference type="SUPFAM" id="SSF89392">
    <property type="entry name" value="Prokaryotic lipoproteins and lipoprotein localization factors"/>
    <property type="match status" value="1"/>
</dbReference>
<dbReference type="Proteomes" id="UP000316096">
    <property type="component" value="Unassembled WGS sequence"/>
</dbReference>
<keyword evidence="4" id="KW-1185">Reference proteome</keyword>
<proteinExistence type="predicted"/>
<evidence type="ECO:0008006" key="5">
    <source>
        <dbReference type="Google" id="ProtNLM"/>
    </source>
</evidence>
<organism evidence="3 4">
    <name type="scientific">Actinoallomurus bryophytorum</name>
    <dbReference type="NCBI Taxonomy" id="1490222"/>
    <lineage>
        <taxon>Bacteria</taxon>
        <taxon>Bacillati</taxon>
        <taxon>Actinomycetota</taxon>
        <taxon>Actinomycetes</taxon>
        <taxon>Streptosporangiales</taxon>
        <taxon>Thermomonosporaceae</taxon>
        <taxon>Actinoallomurus</taxon>
    </lineage>
</organism>
<accession>A0A543CLS7</accession>
<name>A0A543CLS7_9ACTN</name>
<evidence type="ECO:0000313" key="3">
    <source>
        <dbReference type="EMBL" id="TQL98063.1"/>
    </source>
</evidence>
<protein>
    <recommendedName>
        <fullName evidence="5">LppX_LprAFG lipoprotein</fullName>
    </recommendedName>
</protein>
<dbReference type="Gene3D" id="2.50.20.20">
    <property type="match status" value="1"/>
</dbReference>
<reference evidence="3 4" key="1">
    <citation type="submission" date="2019-06" db="EMBL/GenBank/DDBJ databases">
        <title>Sequencing the genomes of 1000 actinobacteria strains.</title>
        <authorList>
            <person name="Klenk H.-P."/>
        </authorList>
    </citation>
    <scope>NUCLEOTIDE SEQUENCE [LARGE SCALE GENOMIC DNA]</scope>
    <source>
        <strain evidence="3 4">DSM 102200</strain>
    </source>
</reference>
<feature type="signal peptide" evidence="2">
    <location>
        <begin position="1"/>
        <end position="24"/>
    </location>
</feature>
<evidence type="ECO:0000256" key="2">
    <source>
        <dbReference type="SAM" id="SignalP"/>
    </source>
</evidence>
<evidence type="ECO:0000256" key="1">
    <source>
        <dbReference type="SAM" id="MobiDB-lite"/>
    </source>
</evidence>
<dbReference type="RefSeq" id="WP_141956711.1">
    <property type="nucleotide sequence ID" value="NZ_VFOZ01000001.1"/>
</dbReference>
<sequence length="293" mass="30224">MTPKAGRYVAGAAAGLAVALSLTACKGTADKAAAPGGDKPGGVHLPTAQDALAKVSSQTAGLKSFRATMSMSTGASGQQTRFTGKLAYRLKPTLAMKFVIPSMNVGGRTSPGISEILVGNELYMKMPALAARSGKPWVGLSFDKLKKSSGLDLKAMGDQGSQGDPTMNAKMLTASKDVRSVGTETVGGVSTTHYQGTFAMQDALTKLDGEQRAQAQKSLGQSGIDKMAFDIWVDGRQLPRKMSMATPPGAKPDMKMTMTYTAFNAPLSITAPPKSQVADGSDLMGGGGANQPA</sequence>
<dbReference type="PROSITE" id="PS51257">
    <property type="entry name" value="PROKAR_LIPOPROTEIN"/>
    <property type="match status" value="1"/>
</dbReference>
<dbReference type="OrthoDB" id="3369896at2"/>
<comment type="caution">
    <text evidence="3">The sequence shown here is derived from an EMBL/GenBank/DDBJ whole genome shotgun (WGS) entry which is preliminary data.</text>
</comment>
<keyword evidence="2" id="KW-0732">Signal</keyword>
<feature type="compositionally biased region" description="Gly residues" evidence="1">
    <location>
        <begin position="283"/>
        <end position="293"/>
    </location>
</feature>
<feature type="chain" id="PRO_5039362886" description="LppX_LprAFG lipoprotein" evidence="2">
    <location>
        <begin position="25"/>
        <end position="293"/>
    </location>
</feature>
<dbReference type="InterPro" id="IPR029046">
    <property type="entry name" value="LolA/LolB/LppX"/>
</dbReference>